<evidence type="ECO:0000256" key="9">
    <source>
        <dbReference type="ARBA" id="ARBA00022679"/>
    </source>
</evidence>
<dbReference type="AlphaFoldDB" id="A0A1G2Q9R3"/>
<dbReference type="PANTHER" id="PTHR46417:SF1">
    <property type="entry name" value="TRNA (GUANINE-N(1)-)-METHYLTRANSFERASE"/>
    <property type="match status" value="1"/>
</dbReference>
<dbReference type="NCBIfam" id="TIGR00088">
    <property type="entry name" value="trmD"/>
    <property type="match status" value="1"/>
</dbReference>
<evidence type="ECO:0000256" key="6">
    <source>
        <dbReference type="ARBA" id="ARBA00014679"/>
    </source>
</evidence>
<evidence type="ECO:0000256" key="7">
    <source>
        <dbReference type="ARBA" id="ARBA00022490"/>
    </source>
</evidence>
<evidence type="ECO:0000256" key="17">
    <source>
        <dbReference type="RuleBase" id="RU003464"/>
    </source>
</evidence>
<evidence type="ECO:0000313" key="20">
    <source>
        <dbReference type="Proteomes" id="UP000176494"/>
    </source>
</evidence>
<evidence type="ECO:0000256" key="8">
    <source>
        <dbReference type="ARBA" id="ARBA00022603"/>
    </source>
</evidence>
<evidence type="ECO:0000256" key="1">
    <source>
        <dbReference type="ARBA" id="ARBA00002634"/>
    </source>
</evidence>
<comment type="catalytic activity">
    <reaction evidence="14 15 17">
        <text>guanosine(37) in tRNA + S-adenosyl-L-methionine = N(1)-methylguanosine(37) in tRNA + S-adenosyl-L-homocysteine + H(+)</text>
        <dbReference type="Rhea" id="RHEA:36899"/>
        <dbReference type="Rhea" id="RHEA-COMP:10145"/>
        <dbReference type="Rhea" id="RHEA-COMP:10147"/>
        <dbReference type="ChEBI" id="CHEBI:15378"/>
        <dbReference type="ChEBI" id="CHEBI:57856"/>
        <dbReference type="ChEBI" id="CHEBI:59789"/>
        <dbReference type="ChEBI" id="CHEBI:73542"/>
        <dbReference type="ChEBI" id="CHEBI:74269"/>
        <dbReference type="EC" id="2.1.1.228"/>
    </reaction>
</comment>
<evidence type="ECO:0000256" key="10">
    <source>
        <dbReference type="ARBA" id="ARBA00022691"/>
    </source>
</evidence>
<dbReference type="InterPro" id="IPR029026">
    <property type="entry name" value="tRNA_m1G_MTases_N"/>
</dbReference>
<dbReference type="GO" id="GO:0005829">
    <property type="term" value="C:cytosol"/>
    <property type="evidence" value="ECO:0007669"/>
    <property type="project" value="TreeGrafter"/>
</dbReference>
<organism evidence="19 20">
    <name type="scientific">Candidatus Vogelbacteria bacterium GWA1_51_14</name>
    <dbReference type="NCBI Taxonomy" id="1802435"/>
    <lineage>
        <taxon>Bacteria</taxon>
        <taxon>Candidatus Vogeliibacteriota</taxon>
    </lineage>
</organism>
<keyword evidence="8 15" id="KW-0489">Methyltransferase</keyword>
<name>A0A1G2Q9R3_9BACT</name>
<evidence type="ECO:0000256" key="11">
    <source>
        <dbReference type="ARBA" id="ARBA00022694"/>
    </source>
</evidence>
<reference evidence="19 20" key="1">
    <citation type="journal article" date="2016" name="Nat. Commun.">
        <title>Thousands of microbial genomes shed light on interconnected biogeochemical processes in an aquifer system.</title>
        <authorList>
            <person name="Anantharaman K."/>
            <person name="Brown C.T."/>
            <person name="Hug L.A."/>
            <person name="Sharon I."/>
            <person name="Castelle C.J."/>
            <person name="Probst A.J."/>
            <person name="Thomas B.C."/>
            <person name="Singh A."/>
            <person name="Wilkins M.J."/>
            <person name="Karaoz U."/>
            <person name="Brodie E.L."/>
            <person name="Williams K.H."/>
            <person name="Hubbard S.S."/>
            <person name="Banfield J.F."/>
        </authorList>
    </citation>
    <scope>NUCLEOTIDE SEQUENCE [LARGE SCALE GENOMIC DNA]</scope>
</reference>
<sequence length="246" mass="27022">MTTKKFTVITIFPNLLESYLADSILARAIKAKKLSVKFVNPRKFATDKHHKTDLRPYGGGPGMVMLAEPILRAVEAVLRTSHRRLPVGEGKSSSTAVPKTAGAKIIIFAPQGKPFTNQVAKKLAQSKQDIILIAGRYEGIDARVKKILKAEEYSIGDYVLTGGELPAAVVIDAVARQLPGVLGKEESLEEKRAASREVYTRPEVLEWPPSSKTSAGQRKKYRVPKVLLSGHQANITAWRAKRAKRS</sequence>
<comment type="similarity">
    <text evidence="3 15 17">Belongs to the RNA methyltransferase TrmD family.</text>
</comment>
<keyword evidence="7 15" id="KW-0963">Cytoplasm</keyword>
<comment type="subcellular location">
    <subcellularLocation>
        <location evidence="2 15 17">Cytoplasm</location>
    </subcellularLocation>
</comment>
<dbReference type="GO" id="GO:0052906">
    <property type="term" value="F:tRNA (guanine(37)-N1)-methyltransferase activity"/>
    <property type="evidence" value="ECO:0007669"/>
    <property type="project" value="UniProtKB-UniRule"/>
</dbReference>
<dbReference type="SUPFAM" id="SSF75217">
    <property type="entry name" value="alpha/beta knot"/>
    <property type="match status" value="1"/>
</dbReference>
<dbReference type="PANTHER" id="PTHR46417">
    <property type="entry name" value="TRNA (GUANINE-N(1)-)-METHYLTRANSFERASE"/>
    <property type="match status" value="1"/>
</dbReference>
<evidence type="ECO:0000256" key="3">
    <source>
        <dbReference type="ARBA" id="ARBA00007630"/>
    </source>
</evidence>
<gene>
    <name evidence="15" type="primary">trmD</name>
    <name evidence="19" type="ORF">A2114_02805</name>
</gene>
<evidence type="ECO:0000256" key="2">
    <source>
        <dbReference type="ARBA" id="ARBA00004496"/>
    </source>
</evidence>
<dbReference type="PIRSF" id="PIRSF000386">
    <property type="entry name" value="tRNA_mtase"/>
    <property type="match status" value="1"/>
</dbReference>
<evidence type="ECO:0000256" key="14">
    <source>
        <dbReference type="ARBA" id="ARBA00047783"/>
    </source>
</evidence>
<dbReference type="InterPro" id="IPR002649">
    <property type="entry name" value="tRNA_m1G_MeTrfase_TrmD"/>
</dbReference>
<protein>
    <recommendedName>
        <fullName evidence="6 15">tRNA (guanine-N(1)-)-methyltransferase</fullName>
        <ecNumber evidence="5 15">2.1.1.228</ecNumber>
    </recommendedName>
    <alternativeName>
        <fullName evidence="12 15">M1G-methyltransferase</fullName>
    </alternativeName>
    <alternativeName>
        <fullName evidence="13 15">tRNA [GM37] methyltransferase</fullName>
    </alternativeName>
</protein>
<accession>A0A1G2Q9R3</accession>
<evidence type="ECO:0000256" key="12">
    <source>
        <dbReference type="ARBA" id="ARBA00029736"/>
    </source>
</evidence>
<feature type="binding site" evidence="15 16">
    <location>
        <begin position="155"/>
        <end position="160"/>
    </location>
    <ligand>
        <name>S-adenosyl-L-methionine</name>
        <dbReference type="ChEBI" id="CHEBI:59789"/>
    </ligand>
</feature>
<comment type="subunit">
    <text evidence="4 15 17">Homodimer.</text>
</comment>
<keyword evidence="10 15" id="KW-0949">S-adenosyl-L-methionine</keyword>
<evidence type="ECO:0000313" key="19">
    <source>
        <dbReference type="EMBL" id="OHA57275.1"/>
    </source>
</evidence>
<proteinExistence type="inferred from homology"/>
<dbReference type="STRING" id="1802435.A2114_02805"/>
<dbReference type="InterPro" id="IPR029028">
    <property type="entry name" value="Alpha/beta_knot_MTases"/>
</dbReference>
<evidence type="ECO:0000256" key="15">
    <source>
        <dbReference type="HAMAP-Rule" id="MF_00605"/>
    </source>
</evidence>
<keyword evidence="11 15" id="KW-0819">tRNA processing</keyword>
<comment type="caution">
    <text evidence="19">The sequence shown here is derived from an EMBL/GenBank/DDBJ whole genome shotgun (WGS) entry which is preliminary data.</text>
</comment>
<dbReference type="InterPro" id="IPR023148">
    <property type="entry name" value="tRNA_m1G_MeTrfase_C_sf"/>
</dbReference>
<dbReference type="HAMAP" id="MF_00605">
    <property type="entry name" value="TrmD"/>
    <property type="match status" value="1"/>
</dbReference>
<dbReference type="InterPro" id="IPR016009">
    <property type="entry name" value="tRNA_MeTrfase_TRMD/TRM10"/>
</dbReference>
<evidence type="ECO:0000256" key="13">
    <source>
        <dbReference type="ARBA" id="ARBA00033392"/>
    </source>
</evidence>
<feature type="binding site" evidence="15 16">
    <location>
        <position position="135"/>
    </location>
    <ligand>
        <name>S-adenosyl-L-methionine</name>
        <dbReference type="ChEBI" id="CHEBI:59789"/>
    </ligand>
</feature>
<dbReference type="Gene3D" id="3.40.1280.10">
    <property type="match status" value="1"/>
</dbReference>
<dbReference type="Proteomes" id="UP000176494">
    <property type="component" value="Unassembled WGS sequence"/>
</dbReference>
<dbReference type="Pfam" id="PF01746">
    <property type="entry name" value="tRNA_m1G_MT"/>
    <property type="match status" value="1"/>
</dbReference>
<comment type="function">
    <text evidence="1 15 17">Specifically methylates guanosine-37 in various tRNAs.</text>
</comment>
<evidence type="ECO:0000259" key="18">
    <source>
        <dbReference type="Pfam" id="PF01746"/>
    </source>
</evidence>
<feature type="domain" description="tRNA methyltransferase TRMD/TRM10-type" evidence="18">
    <location>
        <begin position="5"/>
        <end position="245"/>
    </location>
</feature>
<evidence type="ECO:0000256" key="16">
    <source>
        <dbReference type="PIRSR" id="PIRSR000386-1"/>
    </source>
</evidence>
<evidence type="ECO:0000256" key="4">
    <source>
        <dbReference type="ARBA" id="ARBA00011738"/>
    </source>
</evidence>
<dbReference type="EMBL" id="MHTG01000017">
    <property type="protein sequence ID" value="OHA57275.1"/>
    <property type="molecule type" value="Genomic_DNA"/>
</dbReference>
<evidence type="ECO:0000256" key="5">
    <source>
        <dbReference type="ARBA" id="ARBA00012807"/>
    </source>
</evidence>
<dbReference type="Gene3D" id="1.10.1270.20">
    <property type="entry name" value="tRNA(m1g37)methyltransferase, domain 2"/>
    <property type="match status" value="1"/>
</dbReference>
<dbReference type="NCBIfam" id="NF000648">
    <property type="entry name" value="PRK00026.1"/>
    <property type="match status" value="1"/>
</dbReference>
<dbReference type="GO" id="GO:0002939">
    <property type="term" value="P:tRNA N1-guanine methylation"/>
    <property type="evidence" value="ECO:0007669"/>
    <property type="project" value="TreeGrafter"/>
</dbReference>
<keyword evidence="9 15" id="KW-0808">Transferase</keyword>
<dbReference type="EC" id="2.1.1.228" evidence="5 15"/>